<evidence type="ECO:0008006" key="5">
    <source>
        <dbReference type="Google" id="ProtNLM"/>
    </source>
</evidence>
<comment type="similarity">
    <text evidence="1">Belongs to the PrpF family.</text>
</comment>
<dbReference type="EMBL" id="KN832568">
    <property type="protein sequence ID" value="KII85286.1"/>
    <property type="molecule type" value="Genomic_DNA"/>
</dbReference>
<sequence>MYSSKTANPLPATFIRGGTSKGVYLKRDDLPDDRQSWDGIFRGIMGSPDPQYGRQLNGMGGGVSSLSKICVVGAPSPEQKLRGIDCEYTFVQIGIRDSVVDYTGNCGNLSSMIGVFALDEAICAARPVETSSGAVATISAFNTNTNKLVRTTFPVIDSVAKLDLEQTSIAGVHGHASEIVLAFDSPGGARTGKLLPSGNPIDIATVPMSLVDATNPTVFIAAEDLRKTLRLTGNAPIDFESNDVGDTLELIRQQGATAMGLDPTAQAQPKIAIVSPPSPSDSDADVVVHALSMGVLHRAVPMTVGLCLGVAAGVEGTIPWSIVRHSQRKGRSPGRVRIRHPSGMVEVGAEFHANGEVKSAQVIRTGRRLMKGAVWW</sequence>
<name>A0A0C9SLD3_PLICR</name>
<accession>A0A0C9SLD3</accession>
<dbReference type="Proteomes" id="UP000053263">
    <property type="component" value="Unassembled WGS sequence"/>
</dbReference>
<evidence type="ECO:0000313" key="3">
    <source>
        <dbReference type="EMBL" id="KII85286.1"/>
    </source>
</evidence>
<dbReference type="Gene3D" id="3.10.310.10">
    <property type="entry name" value="Diaminopimelate Epimerase, Chain A, domain 1"/>
    <property type="match status" value="2"/>
</dbReference>
<reference evidence="3 4" key="1">
    <citation type="submission" date="2014-06" db="EMBL/GenBank/DDBJ databases">
        <title>Evolutionary Origins and Diversification of the Mycorrhizal Mutualists.</title>
        <authorList>
            <consortium name="DOE Joint Genome Institute"/>
            <consortium name="Mycorrhizal Genomics Consortium"/>
            <person name="Kohler A."/>
            <person name="Kuo A."/>
            <person name="Nagy L.G."/>
            <person name="Floudas D."/>
            <person name="Copeland A."/>
            <person name="Barry K.W."/>
            <person name="Cichocki N."/>
            <person name="Veneault-Fourrey C."/>
            <person name="LaButti K."/>
            <person name="Lindquist E.A."/>
            <person name="Lipzen A."/>
            <person name="Lundell T."/>
            <person name="Morin E."/>
            <person name="Murat C."/>
            <person name="Riley R."/>
            <person name="Ohm R."/>
            <person name="Sun H."/>
            <person name="Tunlid A."/>
            <person name="Henrissat B."/>
            <person name="Grigoriev I.V."/>
            <person name="Hibbett D.S."/>
            <person name="Martin F."/>
        </authorList>
    </citation>
    <scope>NUCLEOTIDE SEQUENCE [LARGE SCALE GENOMIC DNA]</scope>
    <source>
        <strain evidence="3 4">FD-325 SS-3</strain>
    </source>
</reference>
<dbReference type="PANTHER" id="PTHR43709:SF2">
    <property type="entry name" value="DUF453 DOMAIN PROTEIN (AFU_ORTHOLOGUE AFUA_6G00360)"/>
    <property type="match status" value="1"/>
</dbReference>
<evidence type="ECO:0000256" key="1">
    <source>
        <dbReference type="ARBA" id="ARBA00007673"/>
    </source>
</evidence>
<dbReference type="PANTHER" id="PTHR43709">
    <property type="entry name" value="ACONITATE ISOMERASE-RELATED"/>
    <property type="match status" value="1"/>
</dbReference>
<dbReference type="Pfam" id="PF04303">
    <property type="entry name" value="PrpF"/>
    <property type="match status" value="1"/>
</dbReference>
<dbReference type="InterPro" id="IPR007400">
    <property type="entry name" value="PrpF-like"/>
</dbReference>
<organism evidence="3 4">
    <name type="scientific">Plicaturopsis crispa FD-325 SS-3</name>
    <dbReference type="NCBI Taxonomy" id="944288"/>
    <lineage>
        <taxon>Eukaryota</taxon>
        <taxon>Fungi</taxon>
        <taxon>Dikarya</taxon>
        <taxon>Basidiomycota</taxon>
        <taxon>Agaricomycotina</taxon>
        <taxon>Agaricomycetes</taxon>
        <taxon>Agaricomycetidae</taxon>
        <taxon>Amylocorticiales</taxon>
        <taxon>Amylocorticiaceae</taxon>
        <taxon>Plicatura</taxon>
        <taxon>Plicaturopsis crispa</taxon>
    </lineage>
</organism>
<evidence type="ECO:0000256" key="2">
    <source>
        <dbReference type="ARBA" id="ARBA00023235"/>
    </source>
</evidence>
<dbReference type="GO" id="GO:0016853">
    <property type="term" value="F:isomerase activity"/>
    <property type="evidence" value="ECO:0007669"/>
    <property type="project" value="UniProtKB-KW"/>
</dbReference>
<dbReference type="SUPFAM" id="SSF54506">
    <property type="entry name" value="Diaminopimelate epimerase-like"/>
    <property type="match status" value="2"/>
</dbReference>
<proteinExistence type="inferred from homology"/>
<gene>
    <name evidence="3" type="ORF">PLICRDRAFT_179019</name>
</gene>
<dbReference type="OrthoDB" id="10267539at2759"/>
<dbReference type="HOGENOM" id="CLU_026443_0_0_1"/>
<protein>
    <recommendedName>
        <fullName evidence="5">DUF453-domain-containing protein</fullName>
    </recommendedName>
</protein>
<keyword evidence="2" id="KW-0413">Isomerase</keyword>
<evidence type="ECO:0000313" key="4">
    <source>
        <dbReference type="Proteomes" id="UP000053263"/>
    </source>
</evidence>
<dbReference type="AlphaFoldDB" id="A0A0C9SLD3"/>
<keyword evidence="4" id="KW-1185">Reference proteome</keyword>